<dbReference type="RefSeq" id="WP_084124225.1">
    <property type="nucleotide sequence ID" value="NZ_FRAC01000013.1"/>
</dbReference>
<feature type="transmembrane region" description="Helical" evidence="7">
    <location>
        <begin position="212"/>
        <end position="239"/>
    </location>
</feature>
<accession>A0A1M6TC45</accession>
<feature type="transmembrane region" description="Helical" evidence="7">
    <location>
        <begin position="21"/>
        <end position="47"/>
    </location>
</feature>
<dbReference type="PANTHER" id="PTHR30193">
    <property type="entry name" value="ABC TRANSPORTER PERMEASE PROTEIN"/>
    <property type="match status" value="1"/>
</dbReference>
<proteinExistence type="inferred from homology"/>
<organism evidence="9 10">
    <name type="scientific">Anaerocolumna jejuensis DSM 15929</name>
    <dbReference type="NCBI Taxonomy" id="1121322"/>
    <lineage>
        <taxon>Bacteria</taxon>
        <taxon>Bacillati</taxon>
        <taxon>Bacillota</taxon>
        <taxon>Clostridia</taxon>
        <taxon>Lachnospirales</taxon>
        <taxon>Lachnospiraceae</taxon>
        <taxon>Anaerocolumna</taxon>
    </lineage>
</organism>
<dbReference type="Pfam" id="PF00528">
    <property type="entry name" value="BPD_transp_1"/>
    <property type="match status" value="1"/>
</dbReference>
<evidence type="ECO:0000256" key="4">
    <source>
        <dbReference type="ARBA" id="ARBA00022692"/>
    </source>
</evidence>
<protein>
    <submittedName>
        <fullName evidence="9">Multiple sugar transport system permease protein</fullName>
    </submittedName>
</protein>
<dbReference type="STRING" id="1121322.SAMN02745136_02733"/>
<keyword evidence="3" id="KW-1003">Cell membrane</keyword>
<evidence type="ECO:0000256" key="1">
    <source>
        <dbReference type="ARBA" id="ARBA00004651"/>
    </source>
</evidence>
<dbReference type="PANTHER" id="PTHR30193:SF37">
    <property type="entry name" value="INNER MEMBRANE ABC TRANSPORTER PERMEASE PROTEIN YCJO"/>
    <property type="match status" value="1"/>
</dbReference>
<dbReference type="InterPro" id="IPR035906">
    <property type="entry name" value="MetI-like_sf"/>
</dbReference>
<evidence type="ECO:0000256" key="6">
    <source>
        <dbReference type="ARBA" id="ARBA00023136"/>
    </source>
</evidence>
<feature type="transmembrane region" description="Helical" evidence="7">
    <location>
        <begin position="165"/>
        <end position="191"/>
    </location>
</feature>
<sequence>MNKNTAAVSKAVKKRRRRNNGIAWLFNAPYLVYSLVFMLLPLGWAFWLSLTDWNLMSPEYNFVKLENFINLFADEKVRAAFWNSLRYLVPIVVLCFALGIGIALLVSRLPEKIKGFAAVMFFIPYLTSGVSTSVMVKYLFSYNSALSIFLREHFNLNVNWLQSKAAFWILVVMIVWKMAGYYALFVLSAIENVSEDVYEAGMLDGCTGIRKLLYITLPMIMPTITSVVVLAAGLSFQIFSEPFLLTGGGPALATTTWQLEIYNASFTRFRAGYGAAMAIANAVQIFIVIQLITWLLNKLNKKFGW</sequence>
<keyword evidence="2 7" id="KW-0813">Transport</keyword>
<keyword evidence="5 7" id="KW-1133">Transmembrane helix</keyword>
<feature type="transmembrane region" description="Helical" evidence="7">
    <location>
        <begin position="118"/>
        <end position="140"/>
    </location>
</feature>
<keyword evidence="6 7" id="KW-0472">Membrane</keyword>
<dbReference type="Proteomes" id="UP000184386">
    <property type="component" value="Unassembled WGS sequence"/>
</dbReference>
<dbReference type="InterPro" id="IPR051393">
    <property type="entry name" value="ABC_transporter_permease"/>
</dbReference>
<evidence type="ECO:0000256" key="5">
    <source>
        <dbReference type="ARBA" id="ARBA00022989"/>
    </source>
</evidence>
<comment type="subcellular location">
    <subcellularLocation>
        <location evidence="1 7">Cell membrane</location>
        <topology evidence="1 7">Multi-pass membrane protein</topology>
    </subcellularLocation>
</comment>
<keyword evidence="9" id="KW-0762">Sugar transport</keyword>
<evidence type="ECO:0000313" key="9">
    <source>
        <dbReference type="EMBL" id="SHK54406.1"/>
    </source>
</evidence>
<dbReference type="OrthoDB" id="367897at2"/>
<keyword evidence="10" id="KW-1185">Reference proteome</keyword>
<dbReference type="Gene3D" id="1.10.3720.10">
    <property type="entry name" value="MetI-like"/>
    <property type="match status" value="1"/>
</dbReference>
<dbReference type="AlphaFoldDB" id="A0A1M6TC45"/>
<evidence type="ECO:0000256" key="7">
    <source>
        <dbReference type="RuleBase" id="RU363032"/>
    </source>
</evidence>
<dbReference type="GO" id="GO:0005886">
    <property type="term" value="C:plasma membrane"/>
    <property type="evidence" value="ECO:0007669"/>
    <property type="project" value="UniProtKB-SubCell"/>
</dbReference>
<dbReference type="EMBL" id="FRAC01000013">
    <property type="protein sequence ID" value="SHK54406.1"/>
    <property type="molecule type" value="Genomic_DNA"/>
</dbReference>
<feature type="transmembrane region" description="Helical" evidence="7">
    <location>
        <begin position="87"/>
        <end position="106"/>
    </location>
</feature>
<gene>
    <name evidence="9" type="ORF">SAMN02745136_02733</name>
</gene>
<feature type="transmembrane region" description="Helical" evidence="7">
    <location>
        <begin position="273"/>
        <end position="296"/>
    </location>
</feature>
<dbReference type="InterPro" id="IPR000515">
    <property type="entry name" value="MetI-like"/>
</dbReference>
<keyword evidence="4 7" id="KW-0812">Transmembrane</keyword>
<evidence type="ECO:0000259" key="8">
    <source>
        <dbReference type="PROSITE" id="PS50928"/>
    </source>
</evidence>
<dbReference type="CDD" id="cd06261">
    <property type="entry name" value="TM_PBP2"/>
    <property type="match status" value="1"/>
</dbReference>
<evidence type="ECO:0000313" key="10">
    <source>
        <dbReference type="Proteomes" id="UP000184386"/>
    </source>
</evidence>
<feature type="domain" description="ABC transmembrane type-1" evidence="8">
    <location>
        <begin position="81"/>
        <end position="296"/>
    </location>
</feature>
<evidence type="ECO:0000256" key="2">
    <source>
        <dbReference type="ARBA" id="ARBA00022448"/>
    </source>
</evidence>
<comment type="similarity">
    <text evidence="7">Belongs to the binding-protein-dependent transport system permease family.</text>
</comment>
<reference evidence="9 10" key="1">
    <citation type="submission" date="2016-11" db="EMBL/GenBank/DDBJ databases">
        <authorList>
            <person name="Jaros S."/>
            <person name="Januszkiewicz K."/>
            <person name="Wedrychowicz H."/>
        </authorList>
    </citation>
    <scope>NUCLEOTIDE SEQUENCE [LARGE SCALE GENOMIC DNA]</scope>
    <source>
        <strain evidence="9 10">DSM 15929</strain>
    </source>
</reference>
<dbReference type="GO" id="GO:0055085">
    <property type="term" value="P:transmembrane transport"/>
    <property type="evidence" value="ECO:0007669"/>
    <property type="project" value="InterPro"/>
</dbReference>
<dbReference type="SUPFAM" id="SSF161098">
    <property type="entry name" value="MetI-like"/>
    <property type="match status" value="1"/>
</dbReference>
<dbReference type="PROSITE" id="PS50928">
    <property type="entry name" value="ABC_TM1"/>
    <property type="match status" value="1"/>
</dbReference>
<evidence type="ECO:0000256" key="3">
    <source>
        <dbReference type="ARBA" id="ARBA00022475"/>
    </source>
</evidence>
<name>A0A1M6TC45_9FIRM</name>